<evidence type="ECO:0000313" key="3">
    <source>
        <dbReference type="Proteomes" id="UP000298781"/>
    </source>
</evidence>
<evidence type="ECO:0000259" key="1">
    <source>
        <dbReference type="Pfam" id="PF06568"/>
    </source>
</evidence>
<dbReference type="Pfam" id="PF06568">
    <property type="entry name" value="YjiS-like"/>
    <property type="match status" value="1"/>
</dbReference>
<keyword evidence="3" id="KW-1185">Reference proteome</keyword>
<proteinExistence type="predicted"/>
<dbReference type="EMBL" id="CP039690">
    <property type="protein sequence ID" value="QCI68735.1"/>
    <property type="molecule type" value="Genomic_DNA"/>
</dbReference>
<dbReference type="Proteomes" id="UP000298781">
    <property type="component" value="Chromosome"/>
</dbReference>
<dbReference type="InterPro" id="IPR009506">
    <property type="entry name" value="YjiS-like"/>
</dbReference>
<dbReference type="AlphaFoldDB" id="A0A4D7BDQ4"/>
<accession>A0A4D7BDQ4</accession>
<protein>
    <submittedName>
        <fullName evidence="2">DUF1127 domain-containing protein</fullName>
    </submittedName>
</protein>
<sequence length="54" mass="6395">MLYLFNALVTRFKAWLTYQRTKAELTQLDDRSLADMGFQRGEIEFLARKASRSH</sequence>
<dbReference type="KEGG" id="pstg:E8M01_33590"/>
<reference evidence="2 3" key="1">
    <citation type="submission" date="2019-04" db="EMBL/GenBank/DDBJ databases">
        <title>Phreatobacter aquaticus sp. nov.</title>
        <authorList>
            <person name="Choi A."/>
        </authorList>
    </citation>
    <scope>NUCLEOTIDE SEQUENCE [LARGE SCALE GENOMIC DNA]</scope>
    <source>
        <strain evidence="2 3">KCTC 52518</strain>
    </source>
</reference>
<gene>
    <name evidence="2" type="ORF">E8M01_33590</name>
</gene>
<organism evidence="2 3">
    <name type="scientific">Phreatobacter stygius</name>
    <dbReference type="NCBI Taxonomy" id="1940610"/>
    <lineage>
        <taxon>Bacteria</taxon>
        <taxon>Pseudomonadati</taxon>
        <taxon>Pseudomonadota</taxon>
        <taxon>Alphaproteobacteria</taxon>
        <taxon>Hyphomicrobiales</taxon>
        <taxon>Phreatobacteraceae</taxon>
        <taxon>Phreatobacter</taxon>
    </lineage>
</organism>
<evidence type="ECO:0000313" key="2">
    <source>
        <dbReference type="EMBL" id="QCI68735.1"/>
    </source>
</evidence>
<name>A0A4D7BDQ4_9HYPH</name>
<feature type="domain" description="YjiS-like" evidence="1">
    <location>
        <begin position="8"/>
        <end position="44"/>
    </location>
</feature>
<dbReference type="RefSeq" id="WP_136964150.1">
    <property type="nucleotide sequence ID" value="NZ_CP039690.1"/>
</dbReference>
<dbReference type="OrthoDB" id="8244198at2"/>